<proteinExistence type="predicted"/>
<name>A0ABQ1ZJB6_9BACL</name>
<evidence type="ECO:0000313" key="3">
    <source>
        <dbReference type="Proteomes" id="UP000652153"/>
    </source>
</evidence>
<sequence>MPSLFQTDTSSSHLSSGKTKKPEQQLCLIEAGLKALTPSAIPVYVTACIKKQDFMSFKKD</sequence>
<comment type="caution">
    <text evidence="2">The sequence shown here is derived from an EMBL/GenBank/DDBJ whole genome shotgun (WGS) entry which is preliminary data.</text>
</comment>
<organism evidence="2 3">
    <name type="scientific">Paenibacillus silvae</name>
    <dbReference type="NCBI Taxonomy" id="1325358"/>
    <lineage>
        <taxon>Bacteria</taxon>
        <taxon>Bacillati</taxon>
        <taxon>Bacillota</taxon>
        <taxon>Bacilli</taxon>
        <taxon>Bacillales</taxon>
        <taxon>Paenibacillaceae</taxon>
        <taxon>Paenibacillus</taxon>
    </lineage>
</organism>
<gene>
    <name evidence="2" type="ORF">GCM10008014_46860</name>
</gene>
<protein>
    <submittedName>
        <fullName evidence="2">Uncharacterized protein</fullName>
    </submittedName>
</protein>
<dbReference type="Proteomes" id="UP000652153">
    <property type="component" value="Unassembled WGS sequence"/>
</dbReference>
<accession>A0ABQ1ZJB6</accession>
<evidence type="ECO:0000313" key="2">
    <source>
        <dbReference type="EMBL" id="GGH66447.1"/>
    </source>
</evidence>
<keyword evidence="3" id="KW-1185">Reference proteome</keyword>
<evidence type="ECO:0000256" key="1">
    <source>
        <dbReference type="SAM" id="MobiDB-lite"/>
    </source>
</evidence>
<dbReference type="EMBL" id="BMFU01000009">
    <property type="protein sequence ID" value="GGH66447.1"/>
    <property type="molecule type" value="Genomic_DNA"/>
</dbReference>
<reference evidence="3" key="1">
    <citation type="journal article" date="2019" name="Int. J. Syst. Evol. Microbiol.">
        <title>The Global Catalogue of Microorganisms (GCM) 10K type strain sequencing project: providing services to taxonomists for standard genome sequencing and annotation.</title>
        <authorList>
            <consortium name="The Broad Institute Genomics Platform"/>
            <consortium name="The Broad Institute Genome Sequencing Center for Infectious Disease"/>
            <person name="Wu L."/>
            <person name="Ma J."/>
        </authorList>
    </citation>
    <scope>NUCLEOTIDE SEQUENCE [LARGE SCALE GENOMIC DNA]</scope>
    <source>
        <strain evidence="3">CGMCC 1.12770</strain>
    </source>
</reference>
<feature type="region of interest" description="Disordered" evidence="1">
    <location>
        <begin position="1"/>
        <end position="22"/>
    </location>
</feature>
<feature type="compositionally biased region" description="Polar residues" evidence="1">
    <location>
        <begin position="1"/>
        <end position="17"/>
    </location>
</feature>